<dbReference type="AlphaFoldDB" id="A0AA94YBP4"/>
<evidence type="ECO:0000256" key="1">
    <source>
        <dbReference type="SAM" id="MobiDB-lite"/>
    </source>
</evidence>
<feature type="region of interest" description="Disordered" evidence="1">
    <location>
        <begin position="1"/>
        <end position="24"/>
    </location>
</feature>
<dbReference type="Proteomes" id="UP001060260">
    <property type="component" value="Chromosome"/>
</dbReference>
<dbReference type="EMBL" id="CP103166">
    <property type="protein sequence ID" value="UVQ98479.1"/>
    <property type="molecule type" value="Genomic_DNA"/>
</dbReference>
<evidence type="ECO:0000313" key="2">
    <source>
        <dbReference type="EMBL" id="UVQ98479.1"/>
    </source>
</evidence>
<reference evidence="2" key="1">
    <citation type="submission" date="2022-08" db="EMBL/GenBank/DDBJ databases">
        <title>Genome Sequencing of Bacteroides fragilis Group Isolates with Nanopore Technology.</title>
        <authorList>
            <person name="Tisza M.J."/>
            <person name="Smith D."/>
            <person name="Dekker J.P."/>
        </authorList>
    </citation>
    <scope>NUCLEOTIDE SEQUENCE</scope>
    <source>
        <strain evidence="2">BFG-474</strain>
    </source>
</reference>
<organism evidence="2 3">
    <name type="scientific">Bacteroides caccae</name>
    <dbReference type="NCBI Taxonomy" id="47678"/>
    <lineage>
        <taxon>Bacteria</taxon>
        <taxon>Pseudomonadati</taxon>
        <taxon>Bacteroidota</taxon>
        <taxon>Bacteroidia</taxon>
        <taxon>Bacteroidales</taxon>
        <taxon>Bacteroidaceae</taxon>
        <taxon>Bacteroides</taxon>
    </lineage>
</organism>
<evidence type="ECO:0000313" key="3">
    <source>
        <dbReference type="Proteomes" id="UP001060260"/>
    </source>
</evidence>
<proteinExistence type="predicted"/>
<name>A0AA94YBP4_9BACE</name>
<feature type="compositionally biased region" description="Basic residues" evidence="1">
    <location>
        <begin position="12"/>
        <end position="24"/>
    </location>
</feature>
<sequence>MAAKESEILTQKRSKIRPSSRHKSNLQIRKSISDFAASIGEIITDMPYLCEPEVSEQKRAIFLFSPSFEDKLRLKVLNLRFSAKNK</sequence>
<gene>
    <name evidence="2" type="ORF">NXW23_09290</name>
</gene>
<accession>A0AA94YBP4</accession>
<protein>
    <submittedName>
        <fullName evidence="2">Uncharacterized protein</fullName>
    </submittedName>
</protein>